<keyword evidence="6" id="KW-1185">Reference proteome</keyword>
<evidence type="ECO:0000256" key="1">
    <source>
        <dbReference type="SAM" id="Phobius"/>
    </source>
</evidence>
<keyword evidence="1" id="KW-0812">Transmembrane</keyword>
<organism evidence="3 5">
    <name type="scientific">Nguyenibacter vanlangensis</name>
    <dbReference type="NCBI Taxonomy" id="1216886"/>
    <lineage>
        <taxon>Bacteria</taxon>
        <taxon>Pseudomonadati</taxon>
        <taxon>Pseudomonadota</taxon>
        <taxon>Alphaproteobacteria</taxon>
        <taxon>Acetobacterales</taxon>
        <taxon>Acetobacteraceae</taxon>
        <taxon>Nguyenibacter</taxon>
    </lineage>
</organism>
<name>A0A7Y7IX54_9PROT</name>
<dbReference type="EMBL" id="JABXXP010000295">
    <property type="protein sequence ID" value="NVN11954.1"/>
    <property type="molecule type" value="Genomic_DNA"/>
</dbReference>
<dbReference type="InterPro" id="IPR036938">
    <property type="entry name" value="PAP2/HPO_sf"/>
</dbReference>
<dbReference type="Proteomes" id="UP001449795">
    <property type="component" value="Chromosome"/>
</dbReference>
<evidence type="ECO:0000259" key="2">
    <source>
        <dbReference type="Pfam" id="PF01569"/>
    </source>
</evidence>
<accession>A0A7Y7IX54</accession>
<proteinExistence type="predicted"/>
<evidence type="ECO:0000313" key="4">
    <source>
        <dbReference type="EMBL" id="XAE43892.1"/>
    </source>
</evidence>
<feature type="domain" description="Phosphatidic acid phosphatase type 2/haloperoxidase" evidence="2">
    <location>
        <begin position="69"/>
        <end position="137"/>
    </location>
</feature>
<evidence type="ECO:0000313" key="5">
    <source>
        <dbReference type="Proteomes" id="UP000534870"/>
    </source>
</evidence>
<dbReference type="Proteomes" id="UP000534870">
    <property type="component" value="Unassembled WGS sequence"/>
</dbReference>
<gene>
    <name evidence="4" type="ORF">AAC691_05535</name>
    <name evidence="3" type="ORF">HUK84_12645</name>
</gene>
<reference evidence="3 5" key="1">
    <citation type="submission" date="2020-06" db="EMBL/GenBank/DDBJ databases">
        <title>Description of novel acetic acid bacteria.</title>
        <authorList>
            <person name="Sombolestani A."/>
        </authorList>
    </citation>
    <scope>NUCLEOTIDE SEQUENCE [LARGE SCALE GENOMIC DNA]</scope>
    <source>
        <strain evidence="3 5">LMG 31431</strain>
    </source>
</reference>
<feature type="transmembrane region" description="Helical" evidence="1">
    <location>
        <begin position="34"/>
        <end position="53"/>
    </location>
</feature>
<dbReference type="SUPFAM" id="SSF48317">
    <property type="entry name" value="Acid phosphatase/Vanadium-dependent haloperoxidase"/>
    <property type="match status" value="1"/>
</dbReference>
<feature type="transmembrane region" description="Helical" evidence="1">
    <location>
        <begin position="118"/>
        <end position="138"/>
    </location>
</feature>
<dbReference type="AlphaFoldDB" id="A0A7Y7IX54"/>
<dbReference type="Gene3D" id="1.20.144.10">
    <property type="entry name" value="Phosphatidic acid phosphatase type 2/haloperoxidase"/>
    <property type="match status" value="1"/>
</dbReference>
<dbReference type="EMBL" id="CP152276">
    <property type="protein sequence ID" value="XAE43892.1"/>
    <property type="molecule type" value="Genomic_DNA"/>
</dbReference>
<feature type="transmembrane region" description="Helical" evidence="1">
    <location>
        <begin position="144"/>
        <end position="163"/>
    </location>
</feature>
<keyword evidence="1" id="KW-1133">Transmembrane helix</keyword>
<dbReference type="RefSeq" id="WP_176640613.1">
    <property type="nucleotide sequence ID" value="NZ_CP152276.1"/>
</dbReference>
<keyword evidence="1" id="KW-0472">Membrane</keyword>
<evidence type="ECO:0000313" key="6">
    <source>
        <dbReference type="Proteomes" id="UP001449795"/>
    </source>
</evidence>
<feature type="transmembrane region" description="Helical" evidence="1">
    <location>
        <begin position="65"/>
        <end position="87"/>
    </location>
</feature>
<protein>
    <submittedName>
        <fullName evidence="3">Phosphatase PAP2 family protein</fullName>
    </submittedName>
</protein>
<sequence>MMHFITDFADQDVIIPLQVAVLLTLLLLRRWRFALAWCLVTGGGSALILVLKLGFEACGPGAHRVLYSPSGHTMAGTVVYGGLLGLLDIRRSVLMLATAGIAGLLGVSRIACGCHTVAEVLVAGILGTMATAFLYRLAGSPPRFTAGPTLGVLAVVLCVVAVFHGHHAAVEQQVERISHIAVGPLLCRPHPDLIQPA</sequence>
<dbReference type="Pfam" id="PF01569">
    <property type="entry name" value="PAP2"/>
    <property type="match status" value="1"/>
</dbReference>
<evidence type="ECO:0000313" key="3">
    <source>
        <dbReference type="EMBL" id="NVN11954.1"/>
    </source>
</evidence>
<dbReference type="InterPro" id="IPR000326">
    <property type="entry name" value="PAP2/HPO"/>
</dbReference>
<reference evidence="4 6" key="2">
    <citation type="submission" date="2024-04" db="EMBL/GenBank/DDBJ databases">
        <title>Complete genome sequence of Nguyenibacter vanlangesis HBCM-1154, a strain capable of nitrogen fixation, IAA production, and phosphorus solubilization isolated from sugarcane soil.</title>
        <authorList>
            <person name="MY HANH P."/>
        </authorList>
    </citation>
    <scope>NUCLEOTIDE SEQUENCE [LARGE SCALE GENOMIC DNA]</scope>
    <source>
        <strain evidence="4 6">HBCM 1154</strain>
    </source>
</reference>